<keyword evidence="6" id="KW-0358">Heparin-binding</keyword>
<dbReference type="Gene3D" id="3.30.70.960">
    <property type="entry name" value="SEA domain"/>
    <property type="match status" value="2"/>
</dbReference>
<evidence type="ECO:0000256" key="4">
    <source>
        <dbReference type="ARBA" id="ARBA00022525"/>
    </source>
</evidence>
<dbReference type="GO" id="GO:0001917">
    <property type="term" value="C:photoreceptor inner segment"/>
    <property type="evidence" value="ECO:0007669"/>
    <property type="project" value="UniProtKB-SubCell"/>
</dbReference>
<evidence type="ECO:0000256" key="1">
    <source>
        <dbReference type="ARBA" id="ARBA00004437"/>
    </source>
</evidence>
<keyword evidence="7" id="KW-0732">Signal</keyword>
<feature type="region of interest" description="Disordered" evidence="11">
    <location>
        <begin position="361"/>
        <end position="380"/>
    </location>
</feature>
<evidence type="ECO:0000256" key="5">
    <source>
        <dbReference type="ARBA" id="ARBA00022530"/>
    </source>
</evidence>
<dbReference type="GO" id="GO:0001750">
    <property type="term" value="C:photoreceptor outer segment"/>
    <property type="evidence" value="ECO:0007669"/>
    <property type="project" value="UniProtKB-SubCell"/>
</dbReference>
<comment type="subcellular location">
    <subcellularLocation>
        <location evidence="2">Cell projection</location>
        <location evidence="2">Cilium</location>
        <location evidence="2">Photoreceptor outer segment</location>
    </subcellularLocation>
    <subcellularLocation>
        <location evidence="1">Photoreceptor inner segment</location>
    </subcellularLocation>
    <subcellularLocation>
        <location evidence="3">Secreted</location>
        <location evidence="3">Extracellular space</location>
        <location evidence="3">Extracellular matrix</location>
        <location evidence="3">Interphotoreceptor matrix</location>
    </subcellularLocation>
</comment>
<evidence type="ECO:0000256" key="7">
    <source>
        <dbReference type="ARBA" id="ARBA00022729"/>
    </source>
</evidence>
<dbReference type="OMA" id="ITAVYDM"/>
<dbReference type="SMART" id="SM00200">
    <property type="entry name" value="SEA"/>
    <property type="match status" value="2"/>
</dbReference>
<evidence type="ECO:0000256" key="8">
    <source>
        <dbReference type="ARBA" id="ARBA00022737"/>
    </source>
</evidence>
<evidence type="ECO:0000313" key="14">
    <source>
        <dbReference type="Proteomes" id="UP000018468"/>
    </source>
</evidence>
<feature type="domain" description="SEA" evidence="12">
    <location>
        <begin position="251"/>
        <end position="373"/>
    </location>
</feature>
<keyword evidence="10" id="KW-0966">Cell projection</keyword>
<keyword evidence="4" id="KW-0964">Secreted</keyword>
<feature type="domain" description="SEA" evidence="12">
    <location>
        <begin position="35"/>
        <end position="149"/>
    </location>
</feature>
<keyword evidence="14" id="KW-1185">Reference proteome</keyword>
<dbReference type="InParanoid" id="W5MI40"/>
<keyword evidence="5" id="KW-0272">Extracellular matrix</keyword>
<dbReference type="SUPFAM" id="SSF82671">
    <property type="entry name" value="SEA domain"/>
    <property type="match status" value="2"/>
</dbReference>
<dbReference type="GO" id="GO:0007601">
    <property type="term" value="P:visual perception"/>
    <property type="evidence" value="ECO:0007669"/>
    <property type="project" value="InterPro"/>
</dbReference>
<dbReference type="PANTHER" id="PTHR12199:SF5">
    <property type="entry name" value="MUCIN-2-LIKE ISOFORM X1"/>
    <property type="match status" value="1"/>
</dbReference>
<reference evidence="14" key="1">
    <citation type="submission" date="2011-12" db="EMBL/GenBank/DDBJ databases">
        <title>The Draft Genome of Lepisosteus oculatus.</title>
        <authorList>
            <consortium name="The Broad Institute Genome Assembly &amp; Analysis Group"/>
            <consortium name="Computational R&amp;D Group"/>
            <consortium name="and Sequencing Platform"/>
            <person name="Di Palma F."/>
            <person name="Alfoldi J."/>
            <person name="Johnson J."/>
            <person name="Berlin A."/>
            <person name="Gnerre S."/>
            <person name="Jaffe D."/>
            <person name="MacCallum I."/>
            <person name="Young S."/>
            <person name="Walker B.J."/>
            <person name="Lander E.S."/>
            <person name="Lindblad-Toh K."/>
        </authorList>
    </citation>
    <scope>NUCLEOTIDE SEQUENCE [LARGE SCALE GENOMIC DNA]</scope>
</reference>
<dbReference type="GO" id="GO:0008201">
    <property type="term" value="F:heparin binding"/>
    <property type="evidence" value="ECO:0007669"/>
    <property type="project" value="UniProtKB-KW"/>
</dbReference>
<keyword evidence="9" id="KW-0325">Glycoprotein</keyword>
<protein>
    <recommendedName>
        <fullName evidence="12">SEA domain-containing protein</fullName>
    </recommendedName>
</protein>
<reference evidence="13" key="2">
    <citation type="submission" date="2025-08" db="UniProtKB">
        <authorList>
            <consortium name="Ensembl"/>
        </authorList>
    </citation>
    <scope>IDENTIFICATION</scope>
</reference>
<dbReference type="Bgee" id="ENSLOCG00000006664">
    <property type="expression patterns" value="Expressed in pharyngeal gill and 3 other cell types or tissues"/>
</dbReference>
<dbReference type="Pfam" id="PF01390">
    <property type="entry name" value="SEA"/>
    <property type="match status" value="2"/>
</dbReference>
<evidence type="ECO:0000313" key="13">
    <source>
        <dbReference type="Ensembl" id="ENSLOCP00000008049.1"/>
    </source>
</evidence>
<evidence type="ECO:0000256" key="10">
    <source>
        <dbReference type="ARBA" id="ARBA00023273"/>
    </source>
</evidence>
<dbReference type="InterPro" id="IPR000082">
    <property type="entry name" value="SEA_dom"/>
</dbReference>
<feature type="compositionally biased region" description="Low complexity" evidence="11">
    <location>
        <begin position="361"/>
        <end position="373"/>
    </location>
</feature>
<dbReference type="Ensembl" id="ENSLOCT00000008059.1">
    <property type="protein sequence ID" value="ENSLOCP00000008049.1"/>
    <property type="gene ID" value="ENSLOCG00000006664.1"/>
</dbReference>
<dbReference type="AlphaFoldDB" id="W5MI40"/>
<evidence type="ECO:0000256" key="11">
    <source>
        <dbReference type="SAM" id="MobiDB-lite"/>
    </source>
</evidence>
<accession>W5MI40</accession>
<evidence type="ECO:0000256" key="6">
    <source>
        <dbReference type="ARBA" id="ARBA00022674"/>
    </source>
</evidence>
<feature type="region of interest" description="Disordered" evidence="11">
    <location>
        <begin position="157"/>
        <end position="235"/>
    </location>
</feature>
<dbReference type="EMBL" id="AHAT01039399">
    <property type="status" value="NOT_ANNOTATED_CDS"/>
    <property type="molecule type" value="Genomic_DNA"/>
</dbReference>
<dbReference type="GeneTree" id="ENSGT00740000115955"/>
<organism evidence="13 14">
    <name type="scientific">Lepisosteus oculatus</name>
    <name type="common">Spotted gar</name>
    <dbReference type="NCBI Taxonomy" id="7918"/>
    <lineage>
        <taxon>Eukaryota</taxon>
        <taxon>Metazoa</taxon>
        <taxon>Chordata</taxon>
        <taxon>Craniata</taxon>
        <taxon>Vertebrata</taxon>
        <taxon>Euteleostomi</taxon>
        <taxon>Actinopterygii</taxon>
        <taxon>Neopterygii</taxon>
        <taxon>Holostei</taxon>
        <taxon>Semionotiformes</taxon>
        <taxon>Lepisosteidae</taxon>
        <taxon>Lepisosteus</taxon>
    </lineage>
</organism>
<dbReference type="STRING" id="7918.ENSLOCP00000008049"/>
<dbReference type="InterPro" id="IPR036364">
    <property type="entry name" value="SEA_dom_sf"/>
</dbReference>
<sequence length="409" mass="43821">MQSDLFTDVNKFAHESLYLPLSFPRAVTTTPVPAVSTIFKLVFTMAMNFMPQLNDRSSKEFHQLAATVTIQLDFVYRTKYGSIFIGVILLGFRPGSVIADTQLEFRSSNTTLTGTAIIKTLVEASENSSLTNFTLPLNTSAIQATKIETTTAVPTTLLTTPLPSTTTQPTNTTPTNSPIITPTTTPHATNTSTTPTITPANTPKTDISSATPTTTPSNSTITSTTSSTARTTATKITETTTAPTTPSIPTYLTRFALVFSLIRSFEPGLNDPSSTQYKELELNVTKQLNTIYKKKYGILFIQSKVTGFRQGSVITTTELDFRSSAPSAIEIANAFKDELANFTPPVDNTTIQATKLEASTAAPASTTVTTGPARPASGGHTATARARWTFLLTLAALVLPRAARLDSPA</sequence>
<dbReference type="EMBL" id="AHAT01039398">
    <property type="status" value="NOT_ANNOTATED_CDS"/>
    <property type="molecule type" value="Genomic_DNA"/>
</dbReference>
<evidence type="ECO:0000256" key="3">
    <source>
        <dbReference type="ARBA" id="ARBA00004593"/>
    </source>
</evidence>
<evidence type="ECO:0000256" key="9">
    <source>
        <dbReference type="ARBA" id="ARBA00023180"/>
    </source>
</evidence>
<evidence type="ECO:0000256" key="2">
    <source>
        <dbReference type="ARBA" id="ARBA00004504"/>
    </source>
</evidence>
<dbReference type="Proteomes" id="UP000018468">
    <property type="component" value="Linkage group LG9"/>
</dbReference>
<reference evidence="13" key="3">
    <citation type="submission" date="2025-09" db="UniProtKB">
        <authorList>
            <consortium name="Ensembl"/>
        </authorList>
    </citation>
    <scope>IDENTIFICATION</scope>
</reference>
<keyword evidence="8" id="KW-0677">Repeat</keyword>
<evidence type="ECO:0000259" key="12">
    <source>
        <dbReference type="PROSITE" id="PS50024"/>
    </source>
</evidence>
<proteinExistence type="predicted"/>
<dbReference type="eggNOG" id="ENOG502S9SA">
    <property type="taxonomic scope" value="Eukaryota"/>
</dbReference>
<dbReference type="GO" id="GO:0033165">
    <property type="term" value="C:interphotoreceptor matrix"/>
    <property type="evidence" value="ECO:0007669"/>
    <property type="project" value="UniProtKB-SubCell"/>
</dbReference>
<dbReference type="PANTHER" id="PTHR12199">
    <property type="entry name" value="INTERPHOTORECEPTOR MATRIX PROTEOGLYCAN"/>
    <property type="match status" value="1"/>
</dbReference>
<dbReference type="PROSITE" id="PS50024">
    <property type="entry name" value="SEA"/>
    <property type="match status" value="2"/>
</dbReference>
<name>W5MI40_LEPOC</name>
<dbReference type="InterPro" id="IPR039861">
    <property type="entry name" value="IMPG"/>
</dbReference>
<dbReference type="HOGENOM" id="CLU_672598_0_0_1"/>